<evidence type="ECO:0000313" key="2">
    <source>
        <dbReference type="EMBL" id="ADB17962.1"/>
    </source>
</evidence>
<dbReference type="InterPro" id="IPR034660">
    <property type="entry name" value="DinB/YfiT-like"/>
</dbReference>
<reference evidence="2 3" key="1">
    <citation type="journal article" date="2009" name="Stand. Genomic Sci.">
        <title>Complete genome sequence of Pirellula staleyi type strain (ATCC 27377).</title>
        <authorList>
            <person name="Clum A."/>
            <person name="Tindall B.J."/>
            <person name="Sikorski J."/>
            <person name="Ivanova N."/>
            <person name="Mavrommatis K."/>
            <person name="Lucas S."/>
            <person name="Glavina del Rio T."/>
            <person name="Nolan M."/>
            <person name="Chen F."/>
            <person name="Tice H."/>
            <person name="Pitluck S."/>
            <person name="Cheng J.F."/>
            <person name="Chertkov O."/>
            <person name="Brettin T."/>
            <person name="Han C."/>
            <person name="Detter J.C."/>
            <person name="Kuske C."/>
            <person name="Bruce D."/>
            <person name="Goodwin L."/>
            <person name="Ovchinikova G."/>
            <person name="Pati A."/>
            <person name="Mikhailova N."/>
            <person name="Chen A."/>
            <person name="Palaniappan K."/>
            <person name="Land M."/>
            <person name="Hauser L."/>
            <person name="Chang Y.J."/>
            <person name="Jeffries C.D."/>
            <person name="Chain P."/>
            <person name="Rohde M."/>
            <person name="Goker M."/>
            <person name="Bristow J."/>
            <person name="Eisen J.A."/>
            <person name="Markowitz V."/>
            <person name="Hugenholtz P."/>
            <person name="Kyrpides N.C."/>
            <person name="Klenk H.P."/>
            <person name="Lapidus A."/>
        </authorList>
    </citation>
    <scope>NUCLEOTIDE SEQUENCE [LARGE SCALE GENOMIC DNA]</scope>
    <source>
        <strain evidence="3">ATCC 27377 / DSM 6068 / ICPB 4128</strain>
    </source>
</reference>
<organism evidence="2 3">
    <name type="scientific">Pirellula staleyi (strain ATCC 27377 / DSM 6068 / ICPB 4128)</name>
    <name type="common">Pirella staleyi</name>
    <dbReference type="NCBI Taxonomy" id="530564"/>
    <lineage>
        <taxon>Bacteria</taxon>
        <taxon>Pseudomonadati</taxon>
        <taxon>Planctomycetota</taxon>
        <taxon>Planctomycetia</taxon>
        <taxon>Pirellulales</taxon>
        <taxon>Pirellulaceae</taxon>
        <taxon>Pirellula</taxon>
    </lineage>
</organism>
<feature type="domain" description="DinB-like" evidence="1">
    <location>
        <begin position="35"/>
        <end position="172"/>
    </location>
</feature>
<dbReference type="InterPro" id="IPR024775">
    <property type="entry name" value="DinB-like"/>
</dbReference>
<protein>
    <recommendedName>
        <fullName evidence="1">DinB-like domain-containing protein</fullName>
    </recommendedName>
</protein>
<dbReference type="eggNOG" id="COG2318">
    <property type="taxonomic scope" value="Bacteria"/>
</dbReference>
<accession>D2QXC2</accession>
<proteinExistence type="predicted"/>
<dbReference type="EMBL" id="CP001848">
    <property type="protein sequence ID" value="ADB17962.1"/>
    <property type="molecule type" value="Genomic_DNA"/>
</dbReference>
<dbReference type="HOGENOM" id="CLU_1601156_0_0_0"/>
<dbReference type="Pfam" id="PF12867">
    <property type="entry name" value="DinB_2"/>
    <property type="match status" value="1"/>
</dbReference>
<dbReference type="AlphaFoldDB" id="D2QXC2"/>
<dbReference type="KEGG" id="psl:Psta_3298"/>
<sequence>MWFRSSATPSASLSRTPSKGFYVSTIDSLVASFQFNRVRTLGLLDKILQQPAGEAILGWRPAPGRAHIGWQLMHVAITEELFATERLVPGTTAAYADLVPRFKGGSTPDDNIPSAAQIREVLEVSRGHLLETLKGFGETDLNIIPEAFKERKLTIRDVLHIIGWHEAHHQGQSHITLNLYLASQPK</sequence>
<dbReference type="Proteomes" id="UP000001887">
    <property type="component" value="Chromosome"/>
</dbReference>
<dbReference type="SUPFAM" id="SSF109854">
    <property type="entry name" value="DinB/YfiT-like putative metalloenzymes"/>
    <property type="match status" value="1"/>
</dbReference>
<name>D2QXC2_PIRSD</name>
<dbReference type="Gene3D" id="1.20.120.450">
    <property type="entry name" value="dinb family like domain"/>
    <property type="match status" value="1"/>
</dbReference>
<evidence type="ECO:0000313" key="3">
    <source>
        <dbReference type="Proteomes" id="UP000001887"/>
    </source>
</evidence>
<keyword evidence="3" id="KW-1185">Reference proteome</keyword>
<evidence type="ECO:0000259" key="1">
    <source>
        <dbReference type="Pfam" id="PF12867"/>
    </source>
</evidence>
<gene>
    <name evidence="2" type="ordered locus">Psta_3298</name>
</gene>